<keyword evidence="4" id="KW-1185">Reference proteome</keyword>
<proteinExistence type="predicted"/>
<feature type="compositionally biased region" description="Polar residues" evidence="1">
    <location>
        <begin position="127"/>
        <end position="137"/>
    </location>
</feature>
<feature type="region of interest" description="Disordered" evidence="1">
    <location>
        <begin position="126"/>
        <end position="301"/>
    </location>
</feature>
<feature type="domain" description="Transcription elongation factor Eaf N-terminal" evidence="2">
    <location>
        <begin position="15"/>
        <end position="111"/>
    </location>
</feature>
<feature type="compositionally biased region" description="Acidic residues" evidence="1">
    <location>
        <begin position="175"/>
        <end position="191"/>
    </location>
</feature>
<feature type="compositionally biased region" description="Acidic residues" evidence="1">
    <location>
        <begin position="289"/>
        <end position="301"/>
    </location>
</feature>
<sequence>MSTAGLIDPTKTGKYPVVLSDALLGKKPSEVYTGVRYNHRPDVPPDSAKLRQNATKGSYDLTYGEKGGLHKYRGNRSNNENQYALIFDPKREVFVLHKIDSTFNMNLTQTPGNKDAESLKREYPHLKNSSAEVSSSRAKGAAASQGTKTQKKAEPKPKPKPKPAAAPAKQKTGSDEEESDDNDDGGLEIDFGDTAAPNRDFSPAFPPRRFSEFAEQNDEEEDDADGEDEDEEMSEQEHFPLPSPIVHQPAASAAAPLPNNTISLTFDDDSASDEDEEPAPAPVQYQQEQQDEDEDMEDDLEAALEAELGAELESDVSEED</sequence>
<feature type="compositionally biased region" description="Acidic residues" evidence="1">
    <location>
        <begin position="215"/>
        <end position="234"/>
    </location>
</feature>
<gene>
    <name evidence="3" type="ORF">SUNI508_07434</name>
</gene>
<evidence type="ECO:0000256" key="1">
    <source>
        <dbReference type="SAM" id="MobiDB-lite"/>
    </source>
</evidence>
<dbReference type="GO" id="GO:0003746">
    <property type="term" value="F:translation elongation factor activity"/>
    <property type="evidence" value="ECO:0007669"/>
    <property type="project" value="UniProtKB-KW"/>
</dbReference>
<dbReference type="InterPro" id="IPR019194">
    <property type="entry name" value="Tscrpt_elong_fac_Eaf_N"/>
</dbReference>
<dbReference type="Proteomes" id="UP001408356">
    <property type="component" value="Unassembled WGS sequence"/>
</dbReference>
<evidence type="ECO:0000313" key="4">
    <source>
        <dbReference type="Proteomes" id="UP001408356"/>
    </source>
</evidence>
<evidence type="ECO:0000259" key="2">
    <source>
        <dbReference type="Pfam" id="PF09816"/>
    </source>
</evidence>
<evidence type="ECO:0000313" key="3">
    <source>
        <dbReference type="EMBL" id="KAK9419459.1"/>
    </source>
</evidence>
<keyword evidence="3" id="KW-0648">Protein biosynthesis</keyword>
<dbReference type="Pfam" id="PF09816">
    <property type="entry name" value="EAF"/>
    <property type="match status" value="1"/>
</dbReference>
<feature type="compositionally biased region" description="Acidic residues" evidence="1">
    <location>
        <begin position="266"/>
        <end position="278"/>
    </location>
</feature>
<name>A0ABR2UYM8_9PEZI</name>
<keyword evidence="3" id="KW-0251">Elongation factor</keyword>
<reference evidence="3 4" key="1">
    <citation type="journal article" date="2024" name="J. Plant Pathol.">
        <title>Sequence and assembly of the genome of Seiridium unicorne, isolate CBS 538.82, causal agent of cypress canker disease.</title>
        <authorList>
            <person name="Scali E."/>
            <person name="Rocca G.D."/>
            <person name="Danti R."/>
            <person name="Garbelotto M."/>
            <person name="Barberini S."/>
            <person name="Baroncelli R."/>
            <person name="Emiliani G."/>
        </authorList>
    </citation>
    <scope>NUCLEOTIDE SEQUENCE [LARGE SCALE GENOMIC DNA]</scope>
    <source>
        <strain evidence="3 4">BM-138-508</strain>
    </source>
</reference>
<comment type="caution">
    <text evidence="3">The sequence shown here is derived from an EMBL/GenBank/DDBJ whole genome shotgun (WGS) entry which is preliminary data.</text>
</comment>
<dbReference type="EMBL" id="JARVKF010000320">
    <property type="protein sequence ID" value="KAK9419459.1"/>
    <property type="molecule type" value="Genomic_DNA"/>
</dbReference>
<organism evidence="3 4">
    <name type="scientific">Seiridium unicorne</name>
    <dbReference type="NCBI Taxonomy" id="138068"/>
    <lineage>
        <taxon>Eukaryota</taxon>
        <taxon>Fungi</taxon>
        <taxon>Dikarya</taxon>
        <taxon>Ascomycota</taxon>
        <taxon>Pezizomycotina</taxon>
        <taxon>Sordariomycetes</taxon>
        <taxon>Xylariomycetidae</taxon>
        <taxon>Amphisphaeriales</taxon>
        <taxon>Sporocadaceae</taxon>
        <taxon>Seiridium</taxon>
    </lineage>
</organism>
<feature type="compositionally biased region" description="Low complexity" evidence="1">
    <location>
        <begin position="249"/>
        <end position="258"/>
    </location>
</feature>
<accession>A0ABR2UYM8</accession>
<protein>
    <submittedName>
        <fullName evidence="3">Transcription elongation factor Eaf N-terminal domain-containing protein</fullName>
    </submittedName>
</protein>